<dbReference type="EMBL" id="JAVRRT010000003">
    <property type="protein sequence ID" value="KAK5173865.1"/>
    <property type="molecule type" value="Genomic_DNA"/>
</dbReference>
<dbReference type="InterPro" id="IPR056884">
    <property type="entry name" value="NPHP3-like_N"/>
</dbReference>
<evidence type="ECO:0000256" key="1">
    <source>
        <dbReference type="ARBA" id="ARBA00022737"/>
    </source>
</evidence>
<dbReference type="PANTHER" id="PTHR10039">
    <property type="entry name" value="AMELOGENIN"/>
    <property type="match status" value="1"/>
</dbReference>
<evidence type="ECO:0000259" key="3">
    <source>
        <dbReference type="Pfam" id="PF24883"/>
    </source>
</evidence>
<proteinExistence type="predicted"/>
<dbReference type="PANTHER" id="PTHR10039:SF16">
    <property type="entry name" value="GPI INOSITOL-DEACYLASE"/>
    <property type="match status" value="1"/>
</dbReference>
<dbReference type="RefSeq" id="XP_064662560.1">
    <property type="nucleotide sequence ID" value="XM_064799805.1"/>
</dbReference>
<evidence type="ECO:0000256" key="2">
    <source>
        <dbReference type="SAM" id="SignalP"/>
    </source>
</evidence>
<sequence length="327" mass="36731">MWLSLQLLCTGGGGAARLNCKAMRWQNEMKQYVTISRTCKYIRSARGADKDAKRLLKEVHTLLSILRGLDSLGAQIDNAQLSTHISAEQIQHCAQTLERIKSKLHVSDPAVAGSKYQKFKRTLEWPFTSSETNEILDDLGRYKVTFDLTISMDVLELLLLKSSVHDETSARVKQIASSTLALERIQLSKERRKVLQFFTAPSLASTHLRNMKMRHPGTGEWFIRSPEFEEWLNGQNHRLWLYGIPGSGKSAMVASAIDETIKRATPSCGVRTVCSSAQRTIRRSYIGCWSGSIWSDVACSIFQGQPVGLDREEPQSIQQAFVLEGLQ</sequence>
<feature type="domain" description="Nephrocystin 3-like N-terminal" evidence="3">
    <location>
        <begin position="217"/>
        <end position="269"/>
    </location>
</feature>
<dbReference type="Proteomes" id="UP001337655">
    <property type="component" value="Unassembled WGS sequence"/>
</dbReference>
<dbReference type="Pfam" id="PF24883">
    <property type="entry name" value="NPHP3_N"/>
    <property type="match status" value="1"/>
</dbReference>
<keyword evidence="5" id="KW-1185">Reference proteome</keyword>
<gene>
    <name evidence="4" type="ORF">LTR77_002546</name>
</gene>
<evidence type="ECO:0000313" key="4">
    <source>
        <dbReference type="EMBL" id="KAK5173865.1"/>
    </source>
</evidence>
<feature type="signal peptide" evidence="2">
    <location>
        <begin position="1"/>
        <end position="15"/>
    </location>
</feature>
<protein>
    <recommendedName>
        <fullName evidence="3">Nephrocystin 3-like N-terminal domain-containing protein</fullName>
    </recommendedName>
</protein>
<reference evidence="4 5" key="1">
    <citation type="submission" date="2023-08" db="EMBL/GenBank/DDBJ databases">
        <title>Black Yeasts Isolated from many extreme environments.</title>
        <authorList>
            <person name="Coleine C."/>
            <person name="Stajich J.E."/>
            <person name="Selbmann L."/>
        </authorList>
    </citation>
    <scope>NUCLEOTIDE SEQUENCE [LARGE SCALE GENOMIC DNA]</scope>
    <source>
        <strain evidence="4 5">CCFEE 5935</strain>
    </source>
</reference>
<name>A0AAV9PMC7_9PEZI</name>
<keyword evidence="2" id="KW-0732">Signal</keyword>
<organism evidence="4 5">
    <name type="scientific">Saxophila tyrrhenica</name>
    <dbReference type="NCBI Taxonomy" id="1690608"/>
    <lineage>
        <taxon>Eukaryota</taxon>
        <taxon>Fungi</taxon>
        <taxon>Dikarya</taxon>
        <taxon>Ascomycota</taxon>
        <taxon>Pezizomycotina</taxon>
        <taxon>Dothideomycetes</taxon>
        <taxon>Dothideomycetidae</taxon>
        <taxon>Mycosphaerellales</taxon>
        <taxon>Extremaceae</taxon>
        <taxon>Saxophila</taxon>
    </lineage>
</organism>
<dbReference type="GeneID" id="89923893"/>
<feature type="chain" id="PRO_5043855242" description="Nephrocystin 3-like N-terminal domain-containing protein" evidence="2">
    <location>
        <begin position="16"/>
        <end position="327"/>
    </location>
</feature>
<accession>A0AAV9PMC7</accession>
<dbReference type="AlphaFoldDB" id="A0AAV9PMC7"/>
<evidence type="ECO:0000313" key="5">
    <source>
        <dbReference type="Proteomes" id="UP001337655"/>
    </source>
</evidence>
<keyword evidence="1" id="KW-0677">Repeat</keyword>
<comment type="caution">
    <text evidence="4">The sequence shown here is derived from an EMBL/GenBank/DDBJ whole genome shotgun (WGS) entry which is preliminary data.</text>
</comment>